<dbReference type="SUPFAM" id="SSF57716">
    <property type="entry name" value="Glucocorticoid receptor-like (DNA-binding domain)"/>
    <property type="match status" value="1"/>
</dbReference>
<comment type="caution">
    <text evidence="14">The sequence shown here is derived from an EMBL/GenBank/DDBJ whole genome shotgun (WGS) entry which is preliminary data.</text>
</comment>
<proteinExistence type="inferred from homology"/>
<evidence type="ECO:0000256" key="7">
    <source>
        <dbReference type="ARBA" id="ARBA00023242"/>
    </source>
</evidence>
<feature type="domain" description="ZAD" evidence="13">
    <location>
        <begin position="7"/>
        <end position="79"/>
    </location>
</feature>
<feature type="binding site" evidence="10">
    <location>
        <position position="52"/>
    </location>
    <ligand>
        <name>Zn(2+)</name>
        <dbReference type="ChEBI" id="CHEBI:29105"/>
    </ligand>
</feature>
<feature type="domain" description="C2H2-type" evidence="12">
    <location>
        <begin position="358"/>
        <end position="386"/>
    </location>
</feature>
<accession>A0A9J6BMA6</accession>
<dbReference type="Pfam" id="PF00096">
    <property type="entry name" value="zf-C2H2"/>
    <property type="match status" value="1"/>
</dbReference>
<evidence type="ECO:0000259" key="13">
    <source>
        <dbReference type="PROSITE" id="PS51915"/>
    </source>
</evidence>
<feature type="binding site" evidence="10">
    <location>
        <position position="9"/>
    </location>
    <ligand>
        <name>Zn(2+)</name>
        <dbReference type="ChEBI" id="CHEBI:29105"/>
    </ligand>
</feature>
<evidence type="ECO:0000259" key="12">
    <source>
        <dbReference type="PROSITE" id="PS50157"/>
    </source>
</evidence>
<dbReference type="OrthoDB" id="10004641at2759"/>
<dbReference type="GO" id="GO:0000981">
    <property type="term" value="F:DNA-binding transcription factor activity, RNA polymerase II-specific"/>
    <property type="evidence" value="ECO:0007669"/>
    <property type="project" value="TreeGrafter"/>
</dbReference>
<comment type="similarity">
    <text evidence="8">Belongs to the snail C2H2-type zinc-finger protein family.</text>
</comment>
<dbReference type="Pfam" id="PF13894">
    <property type="entry name" value="zf-C2H2_4"/>
    <property type="match status" value="1"/>
</dbReference>
<dbReference type="Pfam" id="PF07776">
    <property type="entry name" value="zf-AD"/>
    <property type="match status" value="1"/>
</dbReference>
<dbReference type="GO" id="GO:0008270">
    <property type="term" value="F:zinc ion binding"/>
    <property type="evidence" value="ECO:0007669"/>
    <property type="project" value="UniProtKB-UniRule"/>
</dbReference>
<keyword evidence="4 9" id="KW-0863">Zinc-finger</keyword>
<evidence type="ECO:0000256" key="6">
    <source>
        <dbReference type="ARBA" id="ARBA00023125"/>
    </source>
</evidence>
<dbReference type="PANTHER" id="PTHR24388:SF54">
    <property type="entry name" value="PROTEIN ESCARGOT"/>
    <property type="match status" value="1"/>
</dbReference>
<dbReference type="AlphaFoldDB" id="A0A9J6BMA6"/>
<dbReference type="GO" id="GO:0005634">
    <property type="term" value="C:nucleus"/>
    <property type="evidence" value="ECO:0007669"/>
    <property type="project" value="UniProtKB-SubCell"/>
</dbReference>
<keyword evidence="2 10" id="KW-0479">Metal-binding</keyword>
<evidence type="ECO:0000256" key="2">
    <source>
        <dbReference type="ARBA" id="ARBA00022723"/>
    </source>
</evidence>
<dbReference type="PROSITE" id="PS00028">
    <property type="entry name" value="ZINC_FINGER_C2H2_1"/>
    <property type="match status" value="4"/>
</dbReference>
<dbReference type="PROSITE" id="PS51915">
    <property type="entry name" value="ZAD"/>
    <property type="match status" value="1"/>
</dbReference>
<feature type="compositionally biased region" description="Polar residues" evidence="11">
    <location>
        <begin position="275"/>
        <end position="304"/>
    </location>
</feature>
<dbReference type="InterPro" id="IPR012934">
    <property type="entry name" value="Znf_AD"/>
</dbReference>
<feature type="binding site" evidence="10">
    <location>
        <position position="55"/>
    </location>
    <ligand>
        <name>Zn(2+)</name>
        <dbReference type="ChEBI" id="CHEBI:29105"/>
    </ligand>
</feature>
<comment type="subcellular location">
    <subcellularLocation>
        <location evidence="1">Nucleus</location>
    </subcellularLocation>
</comment>
<dbReference type="SMART" id="SM00355">
    <property type="entry name" value="ZnF_C2H2"/>
    <property type="match status" value="4"/>
</dbReference>
<dbReference type="Gene3D" id="3.40.1800.20">
    <property type="match status" value="1"/>
</dbReference>
<evidence type="ECO:0000256" key="8">
    <source>
        <dbReference type="ARBA" id="ARBA00037948"/>
    </source>
</evidence>
<keyword evidence="7" id="KW-0539">Nucleus</keyword>
<evidence type="ECO:0000256" key="4">
    <source>
        <dbReference type="ARBA" id="ARBA00022771"/>
    </source>
</evidence>
<keyword evidence="6" id="KW-0238">DNA-binding</keyword>
<dbReference type="InterPro" id="IPR013087">
    <property type="entry name" value="Znf_C2H2_type"/>
</dbReference>
<dbReference type="PROSITE" id="PS50157">
    <property type="entry name" value="ZINC_FINGER_C2H2_2"/>
    <property type="match status" value="2"/>
</dbReference>
<evidence type="ECO:0000256" key="5">
    <source>
        <dbReference type="ARBA" id="ARBA00022833"/>
    </source>
</evidence>
<feature type="domain" description="C2H2-type" evidence="12">
    <location>
        <begin position="329"/>
        <end position="356"/>
    </location>
</feature>
<dbReference type="SMART" id="SM00868">
    <property type="entry name" value="zf-AD"/>
    <property type="match status" value="1"/>
</dbReference>
<keyword evidence="15" id="KW-1185">Reference proteome</keyword>
<evidence type="ECO:0008006" key="16">
    <source>
        <dbReference type="Google" id="ProtNLM"/>
    </source>
</evidence>
<dbReference type="GO" id="GO:0000978">
    <property type="term" value="F:RNA polymerase II cis-regulatory region sequence-specific DNA binding"/>
    <property type="evidence" value="ECO:0007669"/>
    <property type="project" value="TreeGrafter"/>
</dbReference>
<evidence type="ECO:0000256" key="1">
    <source>
        <dbReference type="ARBA" id="ARBA00004123"/>
    </source>
</evidence>
<gene>
    <name evidence="14" type="ORF">PVAND_001023</name>
</gene>
<evidence type="ECO:0000313" key="15">
    <source>
        <dbReference type="Proteomes" id="UP001107558"/>
    </source>
</evidence>
<keyword evidence="3" id="KW-0677">Repeat</keyword>
<dbReference type="Proteomes" id="UP001107558">
    <property type="component" value="Chromosome 3"/>
</dbReference>
<dbReference type="SUPFAM" id="SSF57667">
    <property type="entry name" value="beta-beta-alpha zinc fingers"/>
    <property type="match status" value="1"/>
</dbReference>
<evidence type="ECO:0000256" key="3">
    <source>
        <dbReference type="ARBA" id="ARBA00022737"/>
    </source>
</evidence>
<evidence type="ECO:0000256" key="9">
    <source>
        <dbReference type="PROSITE-ProRule" id="PRU00042"/>
    </source>
</evidence>
<evidence type="ECO:0000256" key="11">
    <source>
        <dbReference type="SAM" id="MobiDB-lite"/>
    </source>
</evidence>
<dbReference type="Gene3D" id="3.30.160.60">
    <property type="entry name" value="Classic Zinc Finger"/>
    <property type="match status" value="1"/>
</dbReference>
<organism evidence="14 15">
    <name type="scientific">Polypedilum vanderplanki</name>
    <name type="common">Sleeping chironomid midge</name>
    <dbReference type="NCBI Taxonomy" id="319348"/>
    <lineage>
        <taxon>Eukaryota</taxon>
        <taxon>Metazoa</taxon>
        <taxon>Ecdysozoa</taxon>
        <taxon>Arthropoda</taxon>
        <taxon>Hexapoda</taxon>
        <taxon>Insecta</taxon>
        <taxon>Pterygota</taxon>
        <taxon>Neoptera</taxon>
        <taxon>Endopterygota</taxon>
        <taxon>Diptera</taxon>
        <taxon>Nematocera</taxon>
        <taxon>Chironomoidea</taxon>
        <taxon>Chironomidae</taxon>
        <taxon>Chironominae</taxon>
        <taxon>Polypedilum</taxon>
        <taxon>Polypedilum</taxon>
    </lineage>
</organism>
<dbReference type="InterPro" id="IPR050527">
    <property type="entry name" value="Snail/Krueppel_Znf"/>
</dbReference>
<protein>
    <recommendedName>
        <fullName evidence="16">Zinc finger protein</fullName>
    </recommendedName>
</protein>
<feature type="binding site" evidence="10">
    <location>
        <position position="12"/>
    </location>
    <ligand>
        <name>Zn(2+)</name>
        <dbReference type="ChEBI" id="CHEBI:29105"/>
    </ligand>
</feature>
<evidence type="ECO:0000256" key="10">
    <source>
        <dbReference type="PROSITE-ProRule" id="PRU01263"/>
    </source>
</evidence>
<keyword evidence="5 10" id="KW-0862">Zinc</keyword>
<name>A0A9J6BMA6_POLVA</name>
<dbReference type="EMBL" id="JADBJN010000003">
    <property type="protein sequence ID" value="KAG5670783.1"/>
    <property type="molecule type" value="Genomic_DNA"/>
</dbReference>
<sequence>MTMRYANICRMCLKDNLDNEFISLKGNRDLKVKFFYCFSIALSDSFDDHMLCRNCIDQLNSFYQLKNHVQRTHSIFFGMQSHQKFLIQSTSRQQIAFRSNNINVENANFSQPEIHHQQNFINEQESLEQINQQVNKSNDSIDFVQPNSTRTAVIPNYTEGGMERCNSNVSTNINDTASTSNRFIMSNPAMRQINVSSKLRPRQITTDRIDIAEALNRLQRSSNSVFINKSRSIQVHRANQSSPIINEVLNQSNNTEQSERYTFPPAKVQIIQSIVNDQPSTSQKNINNATSAPKQEPMEQNESPNRLRRGKQRGEIGKFIYQDKTTMGYPCVQCGRVYKSYQSIYAHIRTNHYEKYCNICDSCGKGFKTKNALRAHMASSHTKSFQCHECLKVLKSAGALSTHLLFRHQRKLSV</sequence>
<reference evidence="14" key="1">
    <citation type="submission" date="2021-03" db="EMBL/GenBank/DDBJ databases">
        <title>Chromosome level genome of the anhydrobiotic midge Polypedilum vanderplanki.</title>
        <authorList>
            <person name="Yoshida Y."/>
            <person name="Kikawada T."/>
            <person name="Gusev O."/>
        </authorList>
    </citation>
    <scope>NUCLEOTIDE SEQUENCE</scope>
    <source>
        <strain evidence="14">NIAS01</strain>
        <tissue evidence="14">Whole body or cell culture</tissue>
    </source>
</reference>
<evidence type="ECO:0000313" key="14">
    <source>
        <dbReference type="EMBL" id="KAG5670783.1"/>
    </source>
</evidence>
<dbReference type="PANTHER" id="PTHR24388">
    <property type="entry name" value="ZINC FINGER PROTEIN"/>
    <property type="match status" value="1"/>
</dbReference>
<dbReference type="InterPro" id="IPR036236">
    <property type="entry name" value="Znf_C2H2_sf"/>
</dbReference>
<feature type="region of interest" description="Disordered" evidence="11">
    <location>
        <begin position="275"/>
        <end position="314"/>
    </location>
</feature>